<sequence length="117" mass="13242">MHGRLVKKKRGGGRSRKQIQKKMQRMLKISTEMRPDLSFLIELDGHPVRKDSWKADFMHGNCSQTVTHIKMEGYRKLHSGGKDGEGGRLAKVASLVRDETGSACKRLETFDGLFAEK</sequence>
<reference evidence="2" key="1">
    <citation type="submission" date="2017-07" db="EMBL/GenBank/DDBJ databases">
        <authorList>
            <person name="Mikheyev A."/>
            <person name="Grau M."/>
        </authorList>
    </citation>
    <scope>NUCLEOTIDE SEQUENCE</scope>
    <source>
        <tissue evidence="2">Venom_gland</tissue>
    </source>
</reference>
<evidence type="ECO:0000256" key="1">
    <source>
        <dbReference type="SAM" id="MobiDB-lite"/>
    </source>
</evidence>
<dbReference type="EMBL" id="IACJ01112950">
    <property type="protein sequence ID" value="LAA57045.1"/>
    <property type="molecule type" value="Transcribed_RNA"/>
</dbReference>
<reference evidence="2" key="2">
    <citation type="submission" date="2017-11" db="EMBL/GenBank/DDBJ databases">
        <title>Coralsnake Venomics: Analyses of Venom Gland Transcriptomes and Proteomes of Six Brazilian Taxa.</title>
        <authorList>
            <person name="Aird S.D."/>
            <person name="Jorge da Silva N."/>
            <person name="Qiu L."/>
            <person name="Villar-Briones A."/>
            <person name="Aparecida-Saddi V."/>
            <person name="Campos-Telles M.P."/>
            <person name="Grau M."/>
            <person name="Mikheyev A.S."/>
        </authorList>
    </citation>
    <scope>NUCLEOTIDE SEQUENCE</scope>
    <source>
        <tissue evidence="2">Venom_gland</tissue>
    </source>
</reference>
<feature type="region of interest" description="Disordered" evidence="1">
    <location>
        <begin position="1"/>
        <end position="21"/>
    </location>
</feature>
<organism evidence="2">
    <name type="scientific">Micrurus corallinus</name>
    <name type="common">Brazilian coral snake</name>
    <dbReference type="NCBI Taxonomy" id="54390"/>
    <lineage>
        <taxon>Eukaryota</taxon>
        <taxon>Metazoa</taxon>
        <taxon>Chordata</taxon>
        <taxon>Craniata</taxon>
        <taxon>Vertebrata</taxon>
        <taxon>Euteleostomi</taxon>
        <taxon>Lepidosauria</taxon>
        <taxon>Squamata</taxon>
        <taxon>Bifurcata</taxon>
        <taxon>Unidentata</taxon>
        <taxon>Episquamata</taxon>
        <taxon>Toxicofera</taxon>
        <taxon>Serpentes</taxon>
        <taxon>Colubroidea</taxon>
        <taxon>Elapidae</taxon>
        <taxon>Elapinae</taxon>
        <taxon>Micrurus</taxon>
    </lineage>
</organism>
<proteinExistence type="predicted"/>
<accession>A0A2D4GBD2</accession>
<evidence type="ECO:0000313" key="2">
    <source>
        <dbReference type="EMBL" id="LAA57045.1"/>
    </source>
</evidence>
<dbReference type="AlphaFoldDB" id="A0A2D4GBD2"/>
<name>A0A2D4GBD2_MICCO</name>
<protein>
    <submittedName>
        <fullName evidence="2">Uncharacterized protein</fullName>
    </submittedName>
</protein>